<feature type="transmembrane region" description="Helical" evidence="1">
    <location>
        <begin position="258"/>
        <end position="277"/>
    </location>
</feature>
<name>A0A517YQ56_9BACT</name>
<dbReference type="EMBL" id="CP036425">
    <property type="protein sequence ID" value="QDU32341.1"/>
    <property type="molecule type" value="Genomic_DNA"/>
</dbReference>
<gene>
    <name evidence="2" type="ORF">KS4_03730</name>
</gene>
<keyword evidence="3" id="KW-1185">Reference proteome</keyword>
<dbReference type="RefSeq" id="WP_145073760.1">
    <property type="nucleotide sequence ID" value="NZ_CP036425.1"/>
</dbReference>
<protein>
    <recommendedName>
        <fullName evidence="4">Prenyltransferase</fullName>
    </recommendedName>
</protein>
<dbReference type="Proteomes" id="UP000317369">
    <property type="component" value="Chromosome"/>
</dbReference>
<feature type="transmembrane region" description="Helical" evidence="1">
    <location>
        <begin position="162"/>
        <end position="186"/>
    </location>
</feature>
<proteinExistence type="predicted"/>
<keyword evidence="1" id="KW-0812">Transmembrane</keyword>
<reference evidence="2 3" key="1">
    <citation type="submission" date="2019-02" db="EMBL/GenBank/DDBJ databases">
        <title>Deep-cultivation of Planctomycetes and their phenomic and genomic characterization uncovers novel biology.</title>
        <authorList>
            <person name="Wiegand S."/>
            <person name="Jogler M."/>
            <person name="Boedeker C."/>
            <person name="Pinto D."/>
            <person name="Vollmers J."/>
            <person name="Rivas-Marin E."/>
            <person name="Kohn T."/>
            <person name="Peeters S.H."/>
            <person name="Heuer A."/>
            <person name="Rast P."/>
            <person name="Oberbeckmann S."/>
            <person name="Bunk B."/>
            <person name="Jeske O."/>
            <person name="Meyerdierks A."/>
            <person name="Storesund J.E."/>
            <person name="Kallscheuer N."/>
            <person name="Luecker S."/>
            <person name="Lage O.M."/>
            <person name="Pohl T."/>
            <person name="Merkel B.J."/>
            <person name="Hornburger P."/>
            <person name="Mueller R.-W."/>
            <person name="Bruemmer F."/>
            <person name="Labrenz M."/>
            <person name="Spormann A.M."/>
            <person name="Op den Camp H."/>
            <person name="Overmann J."/>
            <person name="Amann R."/>
            <person name="Jetten M.S.M."/>
            <person name="Mascher T."/>
            <person name="Medema M.H."/>
            <person name="Devos D.P."/>
            <person name="Kaster A.-K."/>
            <person name="Ovreas L."/>
            <person name="Rohde M."/>
            <person name="Galperin M.Y."/>
            <person name="Jogler C."/>
        </authorList>
    </citation>
    <scope>NUCLEOTIDE SEQUENCE [LARGE SCALE GENOMIC DNA]</scope>
    <source>
        <strain evidence="2 3">KS4</strain>
    </source>
</reference>
<evidence type="ECO:0008006" key="4">
    <source>
        <dbReference type="Google" id="ProtNLM"/>
    </source>
</evidence>
<dbReference type="Pfam" id="PF14256">
    <property type="entry name" value="YwiC"/>
    <property type="match status" value="1"/>
</dbReference>
<accession>A0A517YQ56</accession>
<keyword evidence="1" id="KW-0472">Membrane</keyword>
<dbReference type="InterPro" id="IPR025576">
    <property type="entry name" value="YwiC"/>
</dbReference>
<sequence length="280" mass="30968">MNTESRIKRIFPSRLRSVLLPAEHGAWAALIETILLGFLVSISWQSLVVAFNALLLGLCLQPTKIILRGATNKYQIGRYITAKNALKIIAPLGIALLSFNVIWPQISPGFALILLMGVPLVLVHWLYEISNKPRHLIAILAGMLSIAFIAPAMYSAKTAQPSFSLMILLVLCARQISSIGYARYLVRKSKNLPTSYKELLLLNVISYIAILLIAILPLTDARQIFIKVSIIFIALCLRTVIGVYIVHRRGSIKAKTIGMTELAIGITYVLFAALIIHNQI</sequence>
<dbReference type="AlphaFoldDB" id="A0A517YQ56"/>
<evidence type="ECO:0000256" key="1">
    <source>
        <dbReference type="SAM" id="Phobius"/>
    </source>
</evidence>
<keyword evidence="1" id="KW-1133">Transmembrane helix</keyword>
<evidence type="ECO:0000313" key="2">
    <source>
        <dbReference type="EMBL" id="QDU32341.1"/>
    </source>
</evidence>
<feature type="transmembrane region" description="Helical" evidence="1">
    <location>
        <begin position="109"/>
        <end position="127"/>
    </location>
</feature>
<organism evidence="2 3">
    <name type="scientific">Poriferisphaera corsica</name>
    <dbReference type="NCBI Taxonomy" id="2528020"/>
    <lineage>
        <taxon>Bacteria</taxon>
        <taxon>Pseudomonadati</taxon>
        <taxon>Planctomycetota</taxon>
        <taxon>Phycisphaerae</taxon>
        <taxon>Phycisphaerales</taxon>
        <taxon>Phycisphaeraceae</taxon>
        <taxon>Poriferisphaera</taxon>
    </lineage>
</organism>
<feature type="transmembrane region" description="Helical" evidence="1">
    <location>
        <begin position="136"/>
        <end position="156"/>
    </location>
</feature>
<evidence type="ECO:0000313" key="3">
    <source>
        <dbReference type="Proteomes" id="UP000317369"/>
    </source>
</evidence>
<feature type="transmembrane region" description="Helical" evidence="1">
    <location>
        <begin position="224"/>
        <end position="246"/>
    </location>
</feature>
<feature type="transmembrane region" description="Helical" evidence="1">
    <location>
        <begin position="198"/>
        <end position="218"/>
    </location>
</feature>
<dbReference type="KEGG" id="pcor:KS4_03730"/>